<gene>
    <name evidence="3" type="ORF">IU514_04500</name>
</gene>
<evidence type="ECO:0000256" key="1">
    <source>
        <dbReference type="SAM" id="SignalP"/>
    </source>
</evidence>
<comment type="caution">
    <text evidence="3">The sequence shown here is derived from an EMBL/GenBank/DDBJ whole genome shotgun (WGS) entry which is preliminary data.</text>
</comment>
<dbReference type="InterPro" id="IPR002048">
    <property type="entry name" value="EF_hand_dom"/>
</dbReference>
<dbReference type="Gene3D" id="1.10.238.10">
    <property type="entry name" value="EF-hand"/>
    <property type="match status" value="1"/>
</dbReference>
<dbReference type="Pfam" id="PF13202">
    <property type="entry name" value="EF-hand_5"/>
    <property type="match status" value="2"/>
</dbReference>
<feature type="signal peptide" evidence="1">
    <location>
        <begin position="1"/>
        <end position="24"/>
    </location>
</feature>
<dbReference type="PROSITE" id="PS00018">
    <property type="entry name" value="EF_HAND_1"/>
    <property type="match status" value="3"/>
</dbReference>
<dbReference type="InterPro" id="IPR018247">
    <property type="entry name" value="EF_Hand_1_Ca_BS"/>
</dbReference>
<dbReference type="SUPFAM" id="SSF47473">
    <property type="entry name" value="EF-hand"/>
    <property type="match status" value="1"/>
</dbReference>
<dbReference type="EMBL" id="JADLZT010000002">
    <property type="protein sequence ID" value="MBF6023287.1"/>
    <property type="molecule type" value="Genomic_DNA"/>
</dbReference>
<feature type="chain" id="PRO_5046542188" description="EF-hand domain-containing protein" evidence="1">
    <location>
        <begin position="25"/>
        <end position="142"/>
    </location>
</feature>
<dbReference type="InterPro" id="IPR011992">
    <property type="entry name" value="EF-hand-dom_pair"/>
</dbReference>
<feature type="domain" description="EF-hand" evidence="2">
    <location>
        <begin position="33"/>
        <end position="51"/>
    </location>
</feature>
<protein>
    <recommendedName>
        <fullName evidence="2">EF-hand domain-containing protein</fullName>
    </recommendedName>
</protein>
<name>A0ABS0B6I7_9GAMM</name>
<organism evidence="3 4">
    <name type="scientific">Lysobacter niastensis</name>
    <dbReference type="NCBI Taxonomy" id="380629"/>
    <lineage>
        <taxon>Bacteria</taxon>
        <taxon>Pseudomonadati</taxon>
        <taxon>Pseudomonadota</taxon>
        <taxon>Gammaproteobacteria</taxon>
        <taxon>Lysobacterales</taxon>
        <taxon>Lysobacteraceae</taxon>
        <taxon>Lysobacter</taxon>
    </lineage>
</organism>
<proteinExistence type="predicted"/>
<keyword evidence="1" id="KW-0732">Signal</keyword>
<accession>A0ABS0B6I7</accession>
<feature type="domain" description="EF-hand" evidence="2">
    <location>
        <begin position="90"/>
        <end position="109"/>
    </location>
</feature>
<evidence type="ECO:0000313" key="4">
    <source>
        <dbReference type="Proteomes" id="UP001429984"/>
    </source>
</evidence>
<dbReference type="Proteomes" id="UP001429984">
    <property type="component" value="Unassembled WGS sequence"/>
</dbReference>
<evidence type="ECO:0000259" key="2">
    <source>
        <dbReference type="Pfam" id="PF13202"/>
    </source>
</evidence>
<dbReference type="RefSeq" id="WP_194929877.1">
    <property type="nucleotide sequence ID" value="NZ_JADLZT010000002.1"/>
</dbReference>
<keyword evidence="4" id="KW-1185">Reference proteome</keyword>
<evidence type="ECO:0000313" key="3">
    <source>
        <dbReference type="EMBL" id="MBF6023287.1"/>
    </source>
</evidence>
<sequence>MTVSSLRVSAMLAIGLAAAGMCFAQTIPGTATDRFEALDTNRDGLVSKAEYDSNMLFKVLDSDRNYRITADELEAVLGPQEDGMASAADRIRVADRNEDGELNDEELRRAGEMRFDWLDSSRDGNLDLAEMKSGFGIPAQRP</sequence>
<reference evidence="3 4" key="1">
    <citation type="submission" date="2020-11" db="EMBL/GenBank/DDBJ databases">
        <title>Draft Genome Sequence and Secondary Metabolite Biosynthetic Potential of the Lysobacter niastensis Type strain DSM 18481.</title>
        <authorList>
            <person name="Turrini P."/>
            <person name="Artuso I."/>
            <person name="Tescari M."/>
            <person name="Lugli G.A."/>
            <person name="Frangipani E."/>
            <person name="Ventura M."/>
            <person name="Visca P."/>
        </authorList>
    </citation>
    <scope>NUCLEOTIDE SEQUENCE [LARGE SCALE GENOMIC DNA]</scope>
    <source>
        <strain evidence="3 4">DSM 18481</strain>
    </source>
</reference>